<feature type="transmembrane region" description="Helical" evidence="10">
    <location>
        <begin position="143"/>
        <end position="163"/>
    </location>
</feature>
<comment type="similarity">
    <text evidence="10">Belongs to the PlsY family.</text>
</comment>
<evidence type="ECO:0000256" key="5">
    <source>
        <dbReference type="ARBA" id="ARBA00022989"/>
    </source>
</evidence>
<evidence type="ECO:0000256" key="4">
    <source>
        <dbReference type="ARBA" id="ARBA00022692"/>
    </source>
</evidence>
<comment type="subunit">
    <text evidence="10">Probably interacts with PlsX.</text>
</comment>
<dbReference type="EC" id="2.3.1.275" evidence="10"/>
<keyword evidence="9 10" id="KW-1208">Phospholipid metabolism</keyword>
<keyword evidence="12" id="KW-1185">Reference proteome</keyword>
<comment type="subcellular location">
    <subcellularLocation>
        <location evidence="10">Cell membrane</location>
        <topology evidence="10">Multi-pass membrane protein</topology>
    </subcellularLocation>
</comment>
<evidence type="ECO:0000256" key="7">
    <source>
        <dbReference type="ARBA" id="ARBA00023136"/>
    </source>
</evidence>
<keyword evidence="2 10" id="KW-0444">Lipid biosynthesis</keyword>
<keyword evidence="6 10" id="KW-0443">Lipid metabolism</keyword>
<keyword evidence="3 10" id="KW-0808">Transferase</keyword>
<evidence type="ECO:0000313" key="11">
    <source>
        <dbReference type="EMBL" id="PWE86405.1"/>
    </source>
</evidence>
<comment type="caution">
    <text evidence="11">The sequence shown here is derived from an EMBL/GenBank/DDBJ whole genome shotgun (WGS) entry which is preliminary data.</text>
</comment>
<evidence type="ECO:0000256" key="2">
    <source>
        <dbReference type="ARBA" id="ARBA00022516"/>
    </source>
</evidence>
<dbReference type="OrthoDB" id="9777124at2"/>
<dbReference type="Pfam" id="PF02660">
    <property type="entry name" value="G3P_acyltransf"/>
    <property type="match status" value="1"/>
</dbReference>
<proteinExistence type="inferred from homology"/>
<comment type="catalytic activity">
    <reaction evidence="10">
        <text>an acyl phosphate + sn-glycerol 3-phosphate = a 1-acyl-sn-glycero-3-phosphate + phosphate</text>
        <dbReference type="Rhea" id="RHEA:34075"/>
        <dbReference type="ChEBI" id="CHEBI:43474"/>
        <dbReference type="ChEBI" id="CHEBI:57597"/>
        <dbReference type="ChEBI" id="CHEBI:57970"/>
        <dbReference type="ChEBI" id="CHEBI:59918"/>
        <dbReference type="EC" id="2.3.1.275"/>
    </reaction>
</comment>
<feature type="transmembrane region" description="Helical" evidence="10">
    <location>
        <begin position="48"/>
        <end position="75"/>
    </location>
</feature>
<keyword evidence="4 10" id="KW-0812">Transmembrane</keyword>
<keyword evidence="11" id="KW-0012">Acyltransferase</keyword>
<sequence length="216" mass="23487">MVVFRIVSILLGYLFGLFPTGVLYGKAHNVDIRSKGSGNSGMTNSLRVLGWKAGVVVFFGDCLKAVAAMAIIWGVARTRYPDAVKLLELYAGFGAVLGHNFPFYMKFKGGKGIASSVGIVFAFDWRMVPICAILFFTSVVPTGFMSLGSLGILSGFFVQTIVFGQLGLLKIATQFLPETYVLAGILTALAFWQHRANIKRLATGTENKFRPAKKEN</sequence>
<dbReference type="PANTHER" id="PTHR30309">
    <property type="entry name" value="INNER MEMBRANE PROTEIN YGIH"/>
    <property type="match status" value="1"/>
</dbReference>
<dbReference type="GO" id="GO:0008654">
    <property type="term" value="P:phospholipid biosynthetic process"/>
    <property type="evidence" value="ECO:0007669"/>
    <property type="project" value="UniProtKB-UniRule"/>
</dbReference>
<keyword evidence="8 10" id="KW-0594">Phospholipid biosynthesis</keyword>
<feature type="transmembrane region" description="Helical" evidence="10">
    <location>
        <begin position="175"/>
        <end position="192"/>
    </location>
</feature>
<reference evidence="11 12" key="1">
    <citation type="submission" date="2014-09" db="EMBL/GenBank/DDBJ databases">
        <title>Butyrate-producing bacteria isolated from human gut.</title>
        <authorList>
            <person name="Zhang Q."/>
            <person name="Zhao L."/>
        </authorList>
    </citation>
    <scope>NUCLEOTIDE SEQUENCE [LARGE SCALE GENOMIC DNA]</scope>
    <source>
        <strain evidence="11 12">21</strain>
    </source>
</reference>
<comment type="pathway">
    <text evidence="10">Lipid metabolism; phospholipid metabolism.</text>
</comment>
<evidence type="ECO:0000256" key="8">
    <source>
        <dbReference type="ARBA" id="ARBA00023209"/>
    </source>
</evidence>
<protein>
    <recommendedName>
        <fullName evidence="10">Glycerol-3-phosphate acyltransferase</fullName>
    </recommendedName>
    <alternativeName>
        <fullName evidence="10">Acyl-PO4 G3P acyltransferase</fullName>
    </alternativeName>
    <alternativeName>
        <fullName evidence="10">Acyl-phosphate--glycerol-3-phosphate acyltransferase</fullName>
    </alternativeName>
    <alternativeName>
        <fullName evidence="10">G3P acyltransferase</fullName>
        <shortName evidence="10">GPAT</shortName>
        <ecNumber evidence="10">2.3.1.275</ecNumber>
    </alternativeName>
    <alternativeName>
        <fullName evidence="10">Lysophosphatidic acid synthase</fullName>
        <shortName evidence="10">LPA synthase</shortName>
    </alternativeName>
</protein>
<keyword evidence="7 10" id="KW-0472">Membrane</keyword>
<evidence type="ECO:0000256" key="9">
    <source>
        <dbReference type="ARBA" id="ARBA00023264"/>
    </source>
</evidence>
<accession>A0A2V1JSB9</accession>
<dbReference type="RefSeq" id="WP_109215907.1">
    <property type="nucleotide sequence ID" value="NZ_CAJLEE010000002.1"/>
</dbReference>
<evidence type="ECO:0000256" key="6">
    <source>
        <dbReference type="ARBA" id="ARBA00023098"/>
    </source>
</evidence>
<keyword evidence="1 10" id="KW-1003">Cell membrane</keyword>
<dbReference type="GO" id="GO:0005886">
    <property type="term" value="C:plasma membrane"/>
    <property type="evidence" value="ECO:0007669"/>
    <property type="project" value="UniProtKB-SubCell"/>
</dbReference>
<comment type="function">
    <text evidence="10">Catalyzes the transfer of an acyl group from acyl-phosphate (acyl-PO(4)) to glycerol-3-phosphate (G3P) to form lysophosphatidic acid (LPA). This enzyme utilizes acyl-phosphate as fatty acyl donor, but not acyl-CoA or acyl-ACP.</text>
</comment>
<evidence type="ECO:0000256" key="10">
    <source>
        <dbReference type="HAMAP-Rule" id="MF_01043"/>
    </source>
</evidence>
<feature type="transmembrane region" description="Helical" evidence="10">
    <location>
        <begin position="87"/>
        <end position="105"/>
    </location>
</feature>
<evidence type="ECO:0000256" key="3">
    <source>
        <dbReference type="ARBA" id="ARBA00022679"/>
    </source>
</evidence>
<organism evidence="11 12">
    <name type="scientific">Eubacterium ramulus</name>
    <dbReference type="NCBI Taxonomy" id="39490"/>
    <lineage>
        <taxon>Bacteria</taxon>
        <taxon>Bacillati</taxon>
        <taxon>Bacillota</taxon>
        <taxon>Clostridia</taxon>
        <taxon>Eubacteriales</taxon>
        <taxon>Eubacteriaceae</taxon>
        <taxon>Eubacterium</taxon>
    </lineage>
</organism>
<gene>
    <name evidence="10" type="primary">plsY</name>
    <name evidence="11" type="ORF">LG34_10160</name>
</gene>
<dbReference type="AlphaFoldDB" id="A0A2V1JSB9"/>
<feature type="transmembrane region" description="Helical" evidence="10">
    <location>
        <begin position="6"/>
        <end position="27"/>
    </location>
</feature>
<dbReference type="SMART" id="SM01207">
    <property type="entry name" value="G3P_acyltransf"/>
    <property type="match status" value="1"/>
</dbReference>
<dbReference type="UniPathway" id="UPA00085"/>
<evidence type="ECO:0000256" key="1">
    <source>
        <dbReference type="ARBA" id="ARBA00022475"/>
    </source>
</evidence>
<dbReference type="GO" id="GO:0043772">
    <property type="term" value="F:acyl-phosphate glycerol-3-phosphate acyltransferase activity"/>
    <property type="evidence" value="ECO:0007669"/>
    <property type="project" value="UniProtKB-UniRule"/>
</dbReference>
<dbReference type="PANTHER" id="PTHR30309:SF0">
    <property type="entry name" value="GLYCEROL-3-PHOSPHATE ACYLTRANSFERASE-RELATED"/>
    <property type="match status" value="1"/>
</dbReference>
<dbReference type="InterPro" id="IPR003811">
    <property type="entry name" value="G3P_acylTferase_PlsY"/>
</dbReference>
<dbReference type="HAMAP" id="MF_01043">
    <property type="entry name" value="PlsY"/>
    <property type="match status" value="1"/>
</dbReference>
<dbReference type="EMBL" id="JRFU01000109">
    <property type="protein sequence ID" value="PWE86405.1"/>
    <property type="molecule type" value="Genomic_DNA"/>
</dbReference>
<keyword evidence="5 10" id="KW-1133">Transmembrane helix</keyword>
<dbReference type="Proteomes" id="UP000245288">
    <property type="component" value="Unassembled WGS sequence"/>
</dbReference>
<dbReference type="NCBIfam" id="TIGR00023">
    <property type="entry name" value="glycerol-3-phosphate 1-O-acyltransferase PlsY"/>
    <property type="match status" value="1"/>
</dbReference>
<feature type="transmembrane region" description="Helical" evidence="10">
    <location>
        <begin position="117"/>
        <end position="137"/>
    </location>
</feature>
<evidence type="ECO:0000313" key="12">
    <source>
        <dbReference type="Proteomes" id="UP000245288"/>
    </source>
</evidence>
<name>A0A2V1JSB9_EUBRA</name>